<keyword evidence="3" id="KW-0067">ATP-binding</keyword>
<evidence type="ECO:0000313" key="3">
    <source>
        <dbReference type="EMBL" id="MFC3001505.1"/>
    </source>
</evidence>
<comment type="caution">
    <text evidence="3">The sequence shown here is derived from an EMBL/GenBank/DDBJ whole genome shotgun (WGS) entry which is preliminary data.</text>
</comment>
<dbReference type="EMBL" id="JBHRSB010000004">
    <property type="protein sequence ID" value="MFC3001505.1"/>
    <property type="molecule type" value="Genomic_DNA"/>
</dbReference>
<dbReference type="InterPro" id="IPR003439">
    <property type="entry name" value="ABC_transporter-like_ATP-bd"/>
</dbReference>
<dbReference type="PROSITE" id="PS50893">
    <property type="entry name" value="ABC_TRANSPORTER_2"/>
    <property type="match status" value="1"/>
</dbReference>
<dbReference type="PANTHER" id="PTHR24220:SF86">
    <property type="entry name" value="ABC TRANSPORTER ABCH.1"/>
    <property type="match status" value="1"/>
</dbReference>
<keyword evidence="3" id="KW-0547">Nucleotide-binding</keyword>
<dbReference type="Proteomes" id="UP001595420">
    <property type="component" value="Unassembled WGS sequence"/>
</dbReference>
<dbReference type="InterPro" id="IPR015854">
    <property type="entry name" value="ABC_transpr_LolD-like"/>
</dbReference>
<reference evidence="4" key="1">
    <citation type="journal article" date="2019" name="Int. J. Syst. Evol. Microbiol.">
        <title>The Global Catalogue of Microorganisms (GCM) 10K type strain sequencing project: providing services to taxonomists for standard genome sequencing and annotation.</title>
        <authorList>
            <consortium name="The Broad Institute Genomics Platform"/>
            <consortium name="The Broad Institute Genome Sequencing Center for Infectious Disease"/>
            <person name="Wu L."/>
            <person name="Ma J."/>
        </authorList>
    </citation>
    <scope>NUCLEOTIDE SEQUENCE [LARGE SCALE GENOMIC DNA]</scope>
    <source>
        <strain evidence="4">CGMCC 1.16855</strain>
    </source>
</reference>
<evidence type="ECO:0000259" key="2">
    <source>
        <dbReference type="PROSITE" id="PS50893"/>
    </source>
</evidence>
<feature type="domain" description="ABC transporter" evidence="2">
    <location>
        <begin position="7"/>
        <end position="229"/>
    </location>
</feature>
<sequence length="229" mass="24483">MSGPPLLEARAATRQLAEGVVLVRDVSLAIQPGEFIAVTGPSGSGKSSLLYLLGLLDRPSRGEVMLEGRDTARLPAAELAGLRLAKLGFVFQFHFLLPEFTALDNVLIPIRRLGRLHGAAARDRAMGLLAAFGLADAWQKLPEQLSGGMRQRCAIARALANDPALILADEPTGNLDSANAAGVFDIFERLTREEGRSIVVVTHDASLARRATRQIRLMDGVVVSDQAQG</sequence>
<evidence type="ECO:0000256" key="1">
    <source>
        <dbReference type="ARBA" id="ARBA00022448"/>
    </source>
</evidence>
<evidence type="ECO:0000313" key="4">
    <source>
        <dbReference type="Proteomes" id="UP001595420"/>
    </source>
</evidence>
<dbReference type="InterPro" id="IPR017911">
    <property type="entry name" value="MacB-like_ATP-bd"/>
</dbReference>
<dbReference type="PANTHER" id="PTHR24220">
    <property type="entry name" value="IMPORT ATP-BINDING PROTEIN"/>
    <property type="match status" value="1"/>
</dbReference>
<gene>
    <name evidence="3" type="ORF">ACFOD3_16485</name>
</gene>
<dbReference type="CDD" id="cd03255">
    <property type="entry name" value="ABC_MJ0796_LolCDE_FtsE"/>
    <property type="match status" value="1"/>
</dbReference>
<proteinExistence type="predicted"/>
<dbReference type="Pfam" id="PF00005">
    <property type="entry name" value="ABC_tran"/>
    <property type="match status" value="1"/>
</dbReference>
<dbReference type="InterPro" id="IPR003593">
    <property type="entry name" value="AAA+_ATPase"/>
</dbReference>
<accession>A0ABV7BUX3</accession>
<dbReference type="RefSeq" id="WP_216837561.1">
    <property type="nucleotide sequence ID" value="NZ_JAFNJS010000004.1"/>
</dbReference>
<name>A0ABV7BUX3_9PROT</name>
<protein>
    <submittedName>
        <fullName evidence="3">ABC transporter ATP-binding protein</fullName>
    </submittedName>
</protein>
<keyword evidence="4" id="KW-1185">Reference proteome</keyword>
<organism evidence="3 4">
    <name type="scientific">Falsiroseomonas tokyonensis</name>
    <dbReference type="NCBI Taxonomy" id="430521"/>
    <lineage>
        <taxon>Bacteria</taxon>
        <taxon>Pseudomonadati</taxon>
        <taxon>Pseudomonadota</taxon>
        <taxon>Alphaproteobacteria</taxon>
        <taxon>Acetobacterales</taxon>
        <taxon>Roseomonadaceae</taxon>
        <taxon>Falsiroseomonas</taxon>
    </lineage>
</organism>
<keyword evidence="1" id="KW-0813">Transport</keyword>
<dbReference type="GO" id="GO:0005524">
    <property type="term" value="F:ATP binding"/>
    <property type="evidence" value="ECO:0007669"/>
    <property type="project" value="UniProtKB-KW"/>
</dbReference>
<dbReference type="SMART" id="SM00382">
    <property type="entry name" value="AAA"/>
    <property type="match status" value="1"/>
</dbReference>